<keyword evidence="1" id="KW-0808">Transferase</keyword>
<comment type="similarity">
    <text evidence="3">Belongs to the peptidase M28 family.</text>
</comment>
<dbReference type="GO" id="GO:0006508">
    <property type="term" value="P:proteolysis"/>
    <property type="evidence" value="ECO:0007669"/>
    <property type="project" value="UniProtKB-KW"/>
</dbReference>
<comment type="caution">
    <text evidence="5">The sequence shown here is derived from an EMBL/GenBank/DDBJ whole genome shotgun (WGS) entry which is preliminary data.</text>
</comment>
<dbReference type="PANTHER" id="PTHR12283:SF6">
    <property type="entry name" value="GLUTAMINYL-PEPTIDE CYCLOTRANSFERASE-RELATED"/>
    <property type="match status" value="1"/>
</dbReference>
<dbReference type="InParanoid" id="A0A1Y2C155"/>
<dbReference type="GO" id="GO:0008270">
    <property type="term" value="F:zinc ion binding"/>
    <property type="evidence" value="ECO:0007669"/>
    <property type="project" value="TreeGrafter"/>
</dbReference>
<feature type="chain" id="PRO_5011817696" description="Peptide hydrolase" evidence="3">
    <location>
        <begin position="20"/>
        <end position="405"/>
    </location>
</feature>
<evidence type="ECO:0000256" key="3">
    <source>
        <dbReference type="RuleBase" id="RU361240"/>
    </source>
</evidence>
<evidence type="ECO:0000313" key="6">
    <source>
        <dbReference type="Proteomes" id="UP000193467"/>
    </source>
</evidence>
<dbReference type="Gene3D" id="3.40.630.10">
    <property type="entry name" value="Zn peptidases"/>
    <property type="match status" value="1"/>
</dbReference>
<organism evidence="5 6">
    <name type="scientific">Leucosporidium creatinivorum</name>
    <dbReference type="NCBI Taxonomy" id="106004"/>
    <lineage>
        <taxon>Eukaryota</taxon>
        <taxon>Fungi</taxon>
        <taxon>Dikarya</taxon>
        <taxon>Basidiomycota</taxon>
        <taxon>Pucciniomycotina</taxon>
        <taxon>Microbotryomycetes</taxon>
        <taxon>Leucosporidiales</taxon>
        <taxon>Leucosporidium</taxon>
    </lineage>
</organism>
<dbReference type="Proteomes" id="UP000193467">
    <property type="component" value="Unassembled WGS sequence"/>
</dbReference>
<evidence type="ECO:0000256" key="2">
    <source>
        <dbReference type="ARBA" id="ARBA00023315"/>
    </source>
</evidence>
<reference evidence="5 6" key="1">
    <citation type="submission" date="2016-07" db="EMBL/GenBank/DDBJ databases">
        <title>Pervasive Adenine N6-methylation of Active Genes in Fungi.</title>
        <authorList>
            <consortium name="DOE Joint Genome Institute"/>
            <person name="Mondo S.J."/>
            <person name="Dannebaum R.O."/>
            <person name="Kuo R.C."/>
            <person name="Labutti K."/>
            <person name="Haridas S."/>
            <person name="Kuo A."/>
            <person name="Salamov A."/>
            <person name="Ahrendt S.R."/>
            <person name="Lipzen A."/>
            <person name="Sullivan W."/>
            <person name="Andreopoulos W.B."/>
            <person name="Clum A."/>
            <person name="Lindquist E."/>
            <person name="Daum C."/>
            <person name="Ramamoorthy G.K."/>
            <person name="Gryganskyi A."/>
            <person name="Culley D."/>
            <person name="Magnuson J.K."/>
            <person name="James T.Y."/>
            <person name="O'Malley M.A."/>
            <person name="Stajich J.E."/>
            <person name="Spatafora J.W."/>
            <person name="Visel A."/>
            <person name="Grigoriev I.V."/>
        </authorList>
    </citation>
    <scope>NUCLEOTIDE SEQUENCE [LARGE SCALE GENOMIC DNA]</scope>
    <source>
        <strain evidence="5 6">62-1032</strain>
    </source>
</reference>
<evidence type="ECO:0000313" key="5">
    <source>
        <dbReference type="EMBL" id="ORY40634.1"/>
    </source>
</evidence>
<keyword evidence="3" id="KW-0479">Metal-binding</keyword>
<evidence type="ECO:0000256" key="1">
    <source>
        <dbReference type="ARBA" id="ARBA00022679"/>
    </source>
</evidence>
<dbReference type="InterPro" id="IPR037457">
    <property type="entry name" value="M28_QC"/>
</dbReference>
<dbReference type="CDD" id="cd03880">
    <property type="entry name" value="M28_QC_like"/>
    <property type="match status" value="1"/>
</dbReference>
<dbReference type="EMBL" id="MCGR01000140">
    <property type="protein sequence ID" value="ORY40634.1"/>
    <property type="molecule type" value="Genomic_DNA"/>
</dbReference>
<feature type="domain" description="Peptidase M28" evidence="4">
    <location>
        <begin position="114"/>
        <end position="373"/>
    </location>
</feature>
<keyword evidence="3" id="KW-0378">Hydrolase</keyword>
<protein>
    <recommendedName>
        <fullName evidence="3">Peptide hydrolase</fullName>
        <ecNumber evidence="3">3.4.-.-</ecNumber>
    </recommendedName>
</protein>
<dbReference type="GO" id="GO:0008233">
    <property type="term" value="F:peptidase activity"/>
    <property type="evidence" value="ECO:0007669"/>
    <property type="project" value="UniProtKB-KW"/>
</dbReference>
<dbReference type="STRING" id="106004.A0A1Y2C155"/>
<dbReference type="InterPro" id="IPR040234">
    <property type="entry name" value="QC/QCL"/>
</dbReference>
<dbReference type="InterPro" id="IPR007484">
    <property type="entry name" value="Peptidase_M28"/>
</dbReference>
<keyword evidence="3" id="KW-0732">Signal</keyword>
<feature type="signal peptide" evidence="3">
    <location>
        <begin position="1"/>
        <end position="19"/>
    </location>
</feature>
<dbReference type="SUPFAM" id="SSF53187">
    <property type="entry name" value="Zn-dependent exopeptidases"/>
    <property type="match status" value="1"/>
</dbReference>
<dbReference type="Pfam" id="PF04389">
    <property type="entry name" value="Peptidase_M28"/>
    <property type="match status" value="1"/>
</dbReference>
<dbReference type="AlphaFoldDB" id="A0A1Y2C155"/>
<dbReference type="GO" id="GO:0016603">
    <property type="term" value="F:glutaminyl-peptide cyclotransferase activity"/>
    <property type="evidence" value="ECO:0007669"/>
    <property type="project" value="InterPro"/>
</dbReference>
<keyword evidence="2" id="KW-0012">Acyltransferase</keyword>
<dbReference type="OrthoDB" id="3907302at2759"/>
<gene>
    <name evidence="5" type="ORF">BCR35DRAFT_285596</name>
</gene>
<sequence>MLLLPPLLLLLSVTLSASAARPRPHILKRRNPTYSPLSSSSLDALVNLTNLDTILDFNDPKSALSKLLVPRAAGSTNLTRLQDMVVDHFTALKWHVEKDHFEEETPYGVKPFTNLIFTHDPDATRRLVLSAHLDSKFFPSHPEDQFVGATDSAAPCAMLLDVATALTDWLDARKERIVSRGGEEGRETQGETLQIVFFDGEEAFKEWTSTDSVYGARHLAELWSKPTVPPTATIPVPPSPLSRISHLVLLDLLGAPNPVIRSFYKNTGWFFDEFMHSEDRLGSAGFLWPGLEGDEYAATKEKVGVRERSFFVPRGGYSGFAGTVGDDHEPFLHKGVPVVHMITVPFPHVWHTIKDDVSVLDLPTIKAWTLLIRLTIAEYLGLDPELAPTEADLMRDDTARRRTEL</sequence>
<keyword evidence="6" id="KW-1185">Reference proteome</keyword>
<name>A0A1Y2C155_9BASI</name>
<keyword evidence="3" id="KW-0645">Protease</keyword>
<accession>A0A1Y2C155</accession>
<dbReference type="PANTHER" id="PTHR12283">
    <property type="entry name" value="GLUTAMINYL-PEPTIDE CYCLOTRANSFERASE"/>
    <property type="match status" value="1"/>
</dbReference>
<dbReference type="EC" id="3.4.-.-" evidence="3"/>
<evidence type="ECO:0000259" key="4">
    <source>
        <dbReference type="Pfam" id="PF04389"/>
    </source>
</evidence>
<keyword evidence="3" id="KW-0862">Zinc</keyword>
<proteinExistence type="inferred from homology"/>